<dbReference type="PANTHER" id="PTHR42946">
    <property type="entry name" value="PHOSPHOHEXOSE MUTASE"/>
    <property type="match status" value="1"/>
</dbReference>
<evidence type="ECO:0000256" key="8">
    <source>
        <dbReference type="ARBA" id="ARBA00068193"/>
    </source>
</evidence>
<dbReference type="GO" id="GO:0005829">
    <property type="term" value="C:cytosol"/>
    <property type="evidence" value="ECO:0007669"/>
    <property type="project" value="TreeGrafter"/>
</dbReference>
<dbReference type="EMBL" id="SSTM01000002">
    <property type="protein sequence ID" value="TJW11454.1"/>
    <property type="molecule type" value="Genomic_DNA"/>
</dbReference>
<comment type="similarity">
    <text evidence="1 9">Belongs to the phosphohexose mutase family.</text>
</comment>
<dbReference type="Pfam" id="PF00408">
    <property type="entry name" value="PGM_PMM_IV"/>
    <property type="match status" value="1"/>
</dbReference>
<dbReference type="SUPFAM" id="SSF55957">
    <property type="entry name" value="Phosphoglucomutase, C-terminal domain"/>
    <property type="match status" value="1"/>
</dbReference>
<dbReference type="AlphaFoldDB" id="A0A4T9T8V2"/>
<dbReference type="Proteomes" id="UP000309454">
    <property type="component" value="Unassembled WGS sequence"/>
</dbReference>
<feature type="modified residue" description="Phosphoserine" evidence="9">
    <location>
        <position position="95"/>
    </location>
</feature>
<feature type="domain" description="Alpha-D-phosphohexomutase alpha/beta/alpha" evidence="11">
    <location>
        <begin position="3"/>
        <end position="128"/>
    </location>
</feature>
<dbReference type="EC" id="5.4.2.10" evidence="7 9"/>
<comment type="PTM">
    <text evidence="9">Activated by phosphorylation.</text>
</comment>
<comment type="function">
    <text evidence="9">Catalyzes the conversion of glucosamine-6-phosphate to glucosamine-1-phosphate.</text>
</comment>
<evidence type="ECO:0000256" key="6">
    <source>
        <dbReference type="ARBA" id="ARBA00050364"/>
    </source>
</evidence>
<evidence type="ECO:0000256" key="4">
    <source>
        <dbReference type="ARBA" id="ARBA00022842"/>
    </source>
</evidence>
<dbReference type="GO" id="GO:0006048">
    <property type="term" value="P:UDP-N-acetylglucosamine biosynthetic process"/>
    <property type="evidence" value="ECO:0007669"/>
    <property type="project" value="TreeGrafter"/>
</dbReference>
<feature type="active site" description="Phosphoserine intermediate" evidence="9">
    <location>
        <position position="95"/>
    </location>
</feature>
<organism evidence="14 15">
    <name type="scientific">Parvibacter caecicola</name>
    <dbReference type="NCBI Taxonomy" id="747645"/>
    <lineage>
        <taxon>Bacteria</taxon>
        <taxon>Bacillati</taxon>
        <taxon>Actinomycetota</taxon>
        <taxon>Coriobacteriia</taxon>
        <taxon>Coriobacteriales</taxon>
        <taxon>Coriobacteriaceae</taxon>
        <taxon>Parvibacter</taxon>
    </lineage>
</organism>
<dbReference type="NCBIfam" id="TIGR01455">
    <property type="entry name" value="glmM"/>
    <property type="match status" value="1"/>
</dbReference>
<feature type="binding site" description="via phosphate group" evidence="9">
    <location>
        <position position="95"/>
    </location>
    <ligand>
        <name>Mg(2+)</name>
        <dbReference type="ChEBI" id="CHEBI:18420"/>
    </ligand>
</feature>
<dbReference type="PRINTS" id="PR00509">
    <property type="entry name" value="PGMPMM"/>
</dbReference>
<accession>A0A4T9T8V2</accession>
<keyword evidence="3 9" id="KW-0479">Metal-binding</keyword>
<evidence type="ECO:0000259" key="13">
    <source>
        <dbReference type="Pfam" id="PF02880"/>
    </source>
</evidence>
<sequence>MARLFGTDGVRGVANAELTAPLAYRLGQAAVVFLGKTLVVGKDTRLSGDMLESALVAGIASAGGTALLAGVIPTPGVALLVRELGAAGGAVISASHNPPEYNGIKLFDAKGFKLPDELEDRIEEFITAGGLEAMVERQVAAGEEAAMPTGNDLGFAIPVEQGCEIYINHAVSSIQAQGISFEGMKIALDTGHGASSLTSPEALRRLGAEVMVINDDFDGMDINVKCGSTHLEPLRALVAEVGADVGIAHDGDADRVMLMTAEGDEIDGDMIEAVCALDMKERGVLSGNTAVSTVMCNLGFVHAMRDAGIDVVQTKVGDRYVLEEMRNKGYSIGGEQSGHMILLEHNSTGDGLMTAVQFLAAIKRSGKAVADACAVMTRFPQELINVRVADKEGVAARPDVVAAVAAAEEKLGDNGRVLLRPSGTEPVVRVMVEALDADLARECAQAIAEVVGV</sequence>
<dbReference type="GO" id="GO:0000287">
    <property type="term" value="F:magnesium ion binding"/>
    <property type="evidence" value="ECO:0007669"/>
    <property type="project" value="UniProtKB-UniRule"/>
</dbReference>
<reference evidence="14 15" key="1">
    <citation type="submission" date="2019-04" db="EMBL/GenBank/DDBJ databases">
        <title>Microbes associate with the intestines of laboratory mice.</title>
        <authorList>
            <person name="Navarre W."/>
            <person name="Wong E."/>
            <person name="Huang K.C."/>
            <person name="Tropini C."/>
            <person name="Ng K."/>
            <person name="Yu B."/>
        </authorList>
    </citation>
    <scope>NUCLEOTIDE SEQUENCE [LARGE SCALE GENOMIC DNA]</scope>
    <source>
        <strain evidence="14 15">NM48_B13</strain>
    </source>
</reference>
<evidence type="ECO:0000256" key="7">
    <source>
        <dbReference type="ARBA" id="ARBA00066330"/>
    </source>
</evidence>
<evidence type="ECO:0000259" key="11">
    <source>
        <dbReference type="Pfam" id="PF02878"/>
    </source>
</evidence>
<dbReference type="GO" id="GO:0005975">
    <property type="term" value="P:carbohydrate metabolic process"/>
    <property type="evidence" value="ECO:0007669"/>
    <property type="project" value="InterPro"/>
</dbReference>
<dbReference type="SUPFAM" id="SSF53738">
    <property type="entry name" value="Phosphoglucomutase, first 3 domains"/>
    <property type="match status" value="3"/>
</dbReference>
<dbReference type="Pfam" id="PF02880">
    <property type="entry name" value="PGM_PMM_III"/>
    <property type="match status" value="1"/>
</dbReference>
<evidence type="ECO:0000256" key="3">
    <source>
        <dbReference type="ARBA" id="ARBA00022723"/>
    </source>
</evidence>
<evidence type="ECO:0000256" key="1">
    <source>
        <dbReference type="ARBA" id="ARBA00010231"/>
    </source>
</evidence>
<evidence type="ECO:0000256" key="5">
    <source>
        <dbReference type="ARBA" id="ARBA00023235"/>
    </source>
</evidence>
<comment type="cofactor">
    <cofactor evidence="9">
        <name>Mg(2+)</name>
        <dbReference type="ChEBI" id="CHEBI:18420"/>
    </cofactor>
    <text evidence="9">Binds 1 Mg(2+) ion per subunit.</text>
</comment>
<keyword evidence="5 9" id="KW-0413">Isomerase</keyword>
<feature type="binding site" evidence="9">
    <location>
        <position position="254"/>
    </location>
    <ligand>
        <name>Mg(2+)</name>
        <dbReference type="ChEBI" id="CHEBI:18420"/>
    </ligand>
</feature>
<feature type="binding site" evidence="9">
    <location>
        <position position="252"/>
    </location>
    <ligand>
        <name>Mg(2+)</name>
        <dbReference type="ChEBI" id="CHEBI:18420"/>
    </ligand>
</feature>
<comment type="catalytic activity">
    <reaction evidence="6 9">
        <text>alpha-D-glucosamine 1-phosphate = D-glucosamine 6-phosphate</text>
        <dbReference type="Rhea" id="RHEA:23424"/>
        <dbReference type="ChEBI" id="CHEBI:58516"/>
        <dbReference type="ChEBI" id="CHEBI:58725"/>
        <dbReference type="EC" id="5.4.2.10"/>
    </reaction>
</comment>
<dbReference type="RefSeq" id="WP_136845586.1">
    <property type="nucleotide sequence ID" value="NZ_CANPEU010000029.1"/>
</dbReference>
<dbReference type="InterPro" id="IPR006352">
    <property type="entry name" value="GlmM_bact"/>
</dbReference>
<dbReference type="InterPro" id="IPR005841">
    <property type="entry name" value="Alpha-D-phosphohexomutase_SF"/>
</dbReference>
<evidence type="ECO:0000259" key="12">
    <source>
        <dbReference type="Pfam" id="PF02879"/>
    </source>
</evidence>
<dbReference type="InterPro" id="IPR005844">
    <property type="entry name" value="A-D-PHexomutase_a/b/a-I"/>
</dbReference>
<dbReference type="OrthoDB" id="9803322at2"/>
<feature type="domain" description="Alpha-D-phosphohexomutase C-terminal" evidence="10">
    <location>
        <begin position="383"/>
        <end position="449"/>
    </location>
</feature>
<dbReference type="Gene3D" id="3.30.310.50">
    <property type="entry name" value="Alpha-D-phosphohexomutase, C-terminal domain"/>
    <property type="match status" value="1"/>
</dbReference>
<name>A0A4T9T8V2_9ACTN</name>
<dbReference type="Pfam" id="PF02878">
    <property type="entry name" value="PGM_PMM_I"/>
    <property type="match status" value="1"/>
</dbReference>
<dbReference type="InterPro" id="IPR050060">
    <property type="entry name" value="Phosphoglucosamine_mutase"/>
</dbReference>
<evidence type="ECO:0000313" key="14">
    <source>
        <dbReference type="EMBL" id="TJW11454.1"/>
    </source>
</evidence>
<dbReference type="InterPro" id="IPR005845">
    <property type="entry name" value="A-D-PHexomutase_a/b/a-II"/>
</dbReference>
<dbReference type="PANTHER" id="PTHR42946:SF1">
    <property type="entry name" value="PHOSPHOGLUCOMUTASE (ALPHA-D-GLUCOSE-1,6-BISPHOSPHATE-DEPENDENT)"/>
    <property type="match status" value="1"/>
</dbReference>
<gene>
    <name evidence="9 14" type="primary">glmM</name>
    <name evidence="14" type="ORF">E5982_04425</name>
</gene>
<evidence type="ECO:0000259" key="10">
    <source>
        <dbReference type="Pfam" id="PF00408"/>
    </source>
</evidence>
<comment type="caution">
    <text evidence="14">The sequence shown here is derived from an EMBL/GenBank/DDBJ whole genome shotgun (WGS) entry which is preliminary data.</text>
</comment>
<dbReference type="CDD" id="cd05802">
    <property type="entry name" value="GlmM"/>
    <property type="match status" value="1"/>
</dbReference>
<evidence type="ECO:0000256" key="2">
    <source>
        <dbReference type="ARBA" id="ARBA00022553"/>
    </source>
</evidence>
<evidence type="ECO:0000256" key="9">
    <source>
        <dbReference type="HAMAP-Rule" id="MF_01554"/>
    </source>
</evidence>
<dbReference type="FunFam" id="3.40.120.10:FF:000002">
    <property type="entry name" value="Phosphoglucosamine mutase"/>
    <property type="match status" value="1"/>
</dbReference>
<dbReference type="Gene3D" id="3.40.120.10">
    <property type="entry name" value="Alpha-D-Glucose-1,6-Bisphosphate, subunit A, domain 3"/>
    <property type="match status" value="3"/>
</dbReference>
<dbReference type="InterPro" id="IPR036900">
    <property type="entry name" value="A-D-PHexomutase_C_sf"/>
</dbReference>
<dbReference type="HAMAP" id="MF_01554_B">
    <property type="entry name" value="GlmM_B"/>
    <property type="match status" value="1"/>
</dbReference>
<evidence type="ECO:0000313" key="15">
    <source>
        <dbReference type="Proteomes" id="UP000309454"/>
    </source>
</evidence>
<proteinExistence type="inferred from homology"/>
<dbReference type="FunFam" id="3.40.120.10:FF:000001">
    <property type="entry name" value="Phosphoglucosamine mutase"/>
    <property type="match status" value="1"/>
</dbReference>
<dbReference type="Pfam" id="PF02879">
    <property type="entry name" value="PGM_PMM_II"/>
    <property type="match status" value="1"/>
</dbReference>
<dbReference type="InterPro" id="IPR016055">
    <property type="entry name" value="A-D-PHexomutase_a/b/a-I/II/III"/>
</dbReference>
<feature type="domain" description="Alpha-D-phosphohexomutase alpha/beta/alpha" evidence="12">
    <location>
        <begin position="165"/>
        <end position="263"/>
    </location>
</feature>
<dbReference type="GO" id="GO:0004615">
    <property type="term" value="F:phosphomannomutase activity"/>
    <property type="evidence" value="ECO:0007669"/>
    <property type="project" value="TreeGrafter"/>
</dbReference>
<dbReference type="InterPro" id="IPR005846">
    <property type="entry name" value="A-D-PHexomutase_a/b/a-III"/>
</dbReference>
<keyword evidence="15" id="KW-1185">Reference proteome</keyword>
<dbReference type="GO" id="GO:0008966">
    <property type="term" value="F:phosphoglucosamine mutase activity"/>
    <property type="evidence" value="ECO:0007669"/>
    <property type="project" value="UniProtKB-UniRule"/>
</dbReference>
<feature type="binding site" evidence="9">
    <location>
        <position position="250"/>
    </location>
    <ligand>
        <name>Mg(2+)</name>
        <dbReference type="ChEBI" id="CHEBI:18420"/>
    </ligand>
</feature>
<feature type="domain" description="Alpha-D-phosphohexomutase alpha/beta/alpha" evidence="13">
    <location>
        <begin position="267"/>
        <end position="378"/>
    </location>
</feature>
<dbReference type="FunFam" id="3.30.310.50:FF:000001">
    <property type="entry name" value="Phosphoglucosamine mutase"/>
    <property type="match status" value="1"/>
</dbReference>
<dbReference type="GO" id="GO:0009252">
    <property type="term" value="P:peptidoglycan biosynthetic process"/>
    <property type="evidence" value="ECO:0007669"/>
    <property type="project" value="TreeGrafter"/>
</dbReference>
<dbReference type="InterPro" id="IPR005843">
    <property type="entry name" value="A-D-PHexomutase_C"/>
</dbReference>
<keyword evidence="2 9" id="KW-0597">Phosphoprotein</keyword>
<protein>
    <recommendedName>
        <fullName evidence="8 9">Phosphoglucosamine mutase</fullName>
        <ecNumber evidence="7 9">5.4.2.10</ecNumber>
    </recommendedName>
</protein>
<keyword evidence="4 9" id="KW-0460">Magnesium</keyword>